<reference evidence="1" key="1">
    <citation type="submission" date="2020-03" db="EMBL/GenBank/DDBJ databases">
        <title>The deep terrestrial virosphere.</title>
        <authorList>
            <person name="Holmfeldt K."/>
            <person name="Nilsson E."/>
            <person name="Simone D."/>
            <person name="Lopez-Fernandez M."/>
            <person name="Wu X."/>
            <person name="de Brujin I."/>
            <person name="Lundin D."/>
            <person name="Andersson A."/>
            <person name="Bertilsson S."/>
            <person name="Dopson M."/>
        </authorList>
    </citation>
    <scope>NUCLEOTIDE SEQUENCE</scope>
    <source>
        <strain evidence="1">MM415B04865</strain>
    </source>
</reference>
<protein>
    <submittedName>
        <fullName evidence="1">Uncharacterized protein</fullName>
    </submittedName>
</protein>
<dbReference type="EMBL" id="MT143038">
    <property type="protein sequence ID" value="QJA92110.1"/>
    <property type="molecule type" value="Genomic_DNA"/>
</dbReference>
<evidence type="ECO:0000313" key="1">
    <source>
        <dbReference type="EMBL" id="QJA92110.1"/>
    </source>
</evidence>
<gene>
    <name evidence="1" type="ORF">MM415B04865_0009</name>
</gene>
<sequence length="105" mass="12022">MDNYTTQGYGEYTVLTEQLLHESLAQIKPHDDFPERVEVSPNTEREIRARFSPALYTPPSPNTILGSYSGIKIVVNEDLPDGYIIFVYRTPRGERRELKIFAGCK</sequence>
<name>A0A6M3LBL3_9ZZZZ</name>
<organism evidence="1">
    <name type="scientific">viral metagenome</name>
    <dbReference type="NCBI Taxonomy" id="1070528"/>
    <lineage>
        <taxon>unclassified sequences</taxon>
        <taxon>metagenomes</taxon>
        <taxon>organismal metagenomes</taxon>
    </lineage>
</organism>
<accession>A0A6M3LBL3</accession>
<proteinExistence type="predicted"/>
<dbReference type="AlphaFoldDB" id="A0A6M3LBL3"/>